<comment type="catalytic activity">
    <reaction evidence="1 12 13">
        <text>[protein]-peptidylproline (omega=180) = [protein]-peptidylproline (omega=0)</text>
        <dbReference type="Rhea" id="RHEA:16237"/>
        <dbReference type="Rhea" id="RHEA-COMP:10747"/>
        <dbReference type="Rhea" id="RHEA-COMP:10748"/>
        <dbReference type="ChEBI" id="CHEBI:83833"/>
        <dbReference type="ChEBI" id="CHEBI:83834"/>
        <dbReference type="EC" id="5.2.1.8"/>
    </reaction>
</comment>
<dbReference type="GO" id="GO:0051301">
    <property type="term" value="P:cell division"/>
    <property type="evidence" value="ECO:0007669"/>
    <property type="project" value="UniProtKB-KW"/>
</dbReference>
<feature type="coiled-coil region" evidence="15">
    <location>
        <begin position="368"/>
        <end position="402"/>
    </location>
</feature>
<evidence type="ECO:0000256" key="8">
    <source>
        <dbReference type="ARBA" id="ARBA00023235"/>
    </source>
</evidence>
<dbReference type="HAMAP" id="MF_00303">
    <property type="entry name" value="Trigger_factor_Tig"/>
    <property type="match status" value="1"/>
</dbReference>
<accession>A0A4V2UVP2</accession>
<dbReference type="InterPro" id="IPR001179">
    <property type="entry name" value="PPIase_FKBP_dom"/>
</dbReference>
<dbReference type="RefSeq" id="WP_131922952.1">
    <property type="nucleotide sequence ID" value="NZ_SMAG01000001.1"/>
</dbReference>
<evidence type="ECO:0000256" key="15">
    <source>
        <dbReference type="SAM" id="Coils"/>
    </source>
</evidence>
<comment type="caution">
    <text evidence="17">The sequence shown here is derived from an EMBL/GenBank/DDBJ whole genome shotgun (WGS) entry which is preliminary data.</text>
</comment>
<dbReference type="GO" id="GO:0051083">
    <property type="term" value="P:'de novo' cotranslational protein folding"/>
    <property type="evidence" value="ECO:0007669"/>
    <property type="project" value="TreeGrafter"/>
</dbReference>
<dbReference type="Gene3D" id="1.10.3120.10">
    <property type="entry name" value="Trigger factor, C-terminal domain"/>
    <property type="match status" value="1"/>
</dbReference>
<evidence type="ECO:0000256" key="9">
    <source>
        <dbReference type="ARBA" id="ARBA00023306"/>
    </source>
</evidence>
<dbReference type="InterPro" id="IPR036611">
    <property type="entry name" value="Trigger_fac_ribosome-bd_sf"/>
</dbReference>
<dbReference type="OrthoDB" id="9767721at2"/>
<evidence type="ECO:0000256" key="14">
    <source>
        <dbReference type="RuleBase" id="RU003914"/>
    </source>
</evidence>
<dbReference type="GO" id="GO:0005737">
    <property type="term" value="C:cytoplasm"/>
    <property type="evidence" value="ECO:0007669"/>
    <property type="project" value="UniProtKB-SubCell"/>
</dbReference>
<keyword evidence="18" id="KW-1185">Reference proteome</keyword>
<comment type="domain">
    <text evidence="12">Consists of 3 domains; the N-terminus binds the ribosome, the middle domain has PPIase activity, while the C-terminus has intrinsic chaperone activity on its own.</text>
</comment>
<dbReference type="GO" id="GO:0043022">
    <property type="term" value="F:ribosome binding"/>
    <property type="evidence" value="ECO:0007669"/>
    <property type="project" value="TreeGrafter"/>
</dbReference>
<proteinExistence type="inferred from homology"/>
<dbReference type="GO" id="GO:0003755">
    <property type="term" value="F:peptidyl-prolyl cis-trans isomerase activity"/>
    <property type="evidence" value="ECO:0007669"/>
    <property type="project" value="UniProtKB-UniRule"/>
</dbReference>
<dbReference type="GO" id="GO:0015031">
    <property type="term" value="P:protein transport"/>
    <property type="evidence" value="ECO:0007669"/>
    <property type="project" value="UniProtKB-UniRule"/>
</dbReference>
<evidence type="ECO:0000256" key="13">
    <source>
        <dbReference type="PROSITE-ProRule" id="PRU00277"/>
    </source>
</evidence>
<comment type="subcellular location">
    <subcellularLocation>
        <location evidence="12">Cytoplasm</location>
    </subcellularLocation>
    <text evidence="12">About half TF is bound to the ribosome near the polypeptide exit tunnel while the other half is free in the cytoplasm.</text>
</comment>
<dbReference type="InterPro" id="IPR005215">
    <property type="entry name" value="Trig_fac"/>
</dbReference>
<dbReference type="PANTHER" id="PTHR30560:SF3">
    <property type="entry name" value="TRIGGER FACTOR-LIKE PROTEIN TIG, CHLOROPLASTIC"/>
    <property type="match status" value="1"/>
</dbReference>
<dbReference type="Gene3D" id="3.10.50.40">
    <property type="match status" value="1"/>
</dbReference>
<reference evidence="17 18" key="1">
    <citation type="submission" date="2019-03" db="EMBL/GenBank/DDBJ databases">
        <title>Genomic Encyclopedia of Type Strains, Phase IV (KMG-IV): sequencing the most valuable type-strain genomes for metagenomic binning, comparative biology and taxonomic classification.</title>
        <authorList>
            <person name="Goeker M."/>
        </authorList>
    </citation>
    <scope>NUCLEOTIDE SEQUENCE [LARGE SCALE GENOMIC DNA]</scope>
    <source>
        <strain evidence="17 18">DSM 45707</strain>
    </source>
</reference>
<evidence type="ECO:0000313" key="17">
    <source>
        <dbReference type="EMBL" id="TCS96547.1"/>
    </source>
</evidence>
<evidence type="ECO:0000256" key="6">
    <source>
        <dbReference type="ARBA" id="ARBA00023110"/>
    </source>
</evidence>
<dbReference type="PIRSF" id="PIRSF003095">
    <property type="entry name" value="Trigger_factor"/>
    <property type="match status" value="1"/>
</dbReference>
<keyword evidence="12" id="KW-0963">Cytoplasm</keyword>
<feature type="domain" description="PPIase FKBP-type" evidence="16">
    <location>
        <begin position="163"/>
        <end position="248"/>
    </location>
</feature>
<dbReference type="Gene3D" id="3.30.70.1050">
    <property type="entry name" value="Trigger factor ribosome-binding domain"/>
    <property type="match status" value="1"/>
</dbReference>
<dbReference type="InterPro" id="IPR008880">
    <property type="entry name" value="Trigger_fac_C"/>
</dbReference>
<dbReference type="InterPro" id="IPR008881">
    <property type="entry name" value="Trigger_fac_ribosome-bd_bac"/>
</dbReference>
<dbReference type="AlphaFoldDB" id="A0A4V2UVP2"/>
<dbReference type="FunFam" id="3.10.50.40:FF:000001">
    <property type="entry name" value="Trigger factor"/>
    <property type="match status" value="1"/>
</dbReference>
<evidence type="ECO:0000313" key="18">
    <source>
        <dbReference type="Proteomes" id="UP000294937"/>
    </source>
</evidence>
<sequence>MKASWEKTEKNVGVLTVEADEQAVASALDQAFKKVVKKVSVPGFRKGKVPRSLFEQRFGVEALYQDAVDILLPEAYTKGIEETGIEPVDQPEIEIEQIEKGKSFIFKATVTVKPEVVLGDYKGLEVPEKDFSVKEEAVNEELDRMHKQQGQWSAVEEGAVENDDRVTIDFEGFVNGETFEGGKAEKYTLEVGSGSFIPGFEDQLIGLKAGEEKDVEVTFPEEYHAENLAGQPATFKVKLHEIKRLELPKLDDDFAQDVSEFDTLDELKQDIKKKLEERAKNDQESYVRNQLVEIAANNAEIEIPEVMINNEAHNMVHQFEDQLRMQGMNLELYAQLTGQDHDALQDQFKDDAEKRVRANLVLAAIAKAENVEVTAEEIDGEIKEMAEQMNRDEAEIRRILEAQNAFDSVKEQLIVKKTIDLLVLSSKNAA</sequence>
<dbReference type="PROSITE" id="PS50059">
    <property type="entry name" value="FKBP_PPIASE"/>
    <property type="match status" value="1"/>
</dbReference>
<evidence type="ECO:0000256" key="12">
    <source>
        <dbReference type="HAMAP-Rule" id="MF_00303"/>
    </source>
</evidence>
<name>A0A4V2UVP2_9BACL</name>
<organism evidence="17 18">
    <name type="scientific">Hazenella coriacea</name>
    <dbReference type="NCBI Taxonomy" id="1179467"/>
    <lineage>
        <taxon>Bacteria</taxon>
        <taxon>Bacillati</taxon>
        <taxon>Bacillota</taxon>
        <taxon>Bacilli</taxon>
        <taxon>Bacillales</taxon>
        <taxon>Thermoactinomycetaceae</taxon>
        <taxon>Hazenella</taxon>
    </lineage>
</organism>
<dbReference type="Pfam" id="PF05698">
    <property type="entry name" value="Trigger_C"/>
    <property type="match status" value="1"/>
</dbReference>
<keyword evidence="8 12" id="KW-0413">Isomerase</keyword>
<dbReference type="GO" id="GO:0043335">
    <property type="term" value="P:protein unfolding"/>
    <property type="evidence" value="ECO:0007669"/>
    <property type="project" value="TreeGrafter"/>
</dbReference>
<dbReference type="GO" id="GO:0044183">
    <property type="term" value="F:protein folding chaperone"/>
    <property type="evidence" value="ECO:0007669"/>
    <property type="project" value="TreeGrafter"/>
</dbReference>
<keyword evidence="7 12" id="KW-0143">Chaperone</keyword>
<dbReference type="Pfam" id="PF05697">
    <property type="entry name" value="Trigger_N"/>
    <property type="match status" value="1"/>
</dbReference>
<dbReference type="NCBIfam" id="TIGR00115">
    <property type="entry name" value="tig"/>
    <property type="match status" value="1"/>
</dbReference>
<dbReference type="Proteomes" id="UP000294937">
    <property type="component" value="Unassembled WGS sequence"/>
</dbReference>
<dbReference type="InterPro" id="IPR046357">
    <property type="entry name" value="PPIase_dom_sf"/>
</dbReference>
<dbReference type="SUPFAM" id="SSF54534">
    <property type="entry name" value="FKBP-like"/>
    <property type="match status" value="1"/>
</dbReference>
<evidence type="ECO:0000256" key="4">
    <source>
        <dbReference type="ARBA" id="ARBA00016902"/>
    </source>
</evidence>
<comment type="similarity">
    <text evidence="2 12 14">Belongs to the FKBP-type PPIase family. Tig subfamily.</text>
</comment>
<protein>
    <recommendedName>
        <fullName evidence="4 12">Trigger factor</fullName>
        <shortName evidence="12">TF</shortName>
        <ecNumber evidence="3 12">5.2.1.8</ecNumber>
    </recommendedName>
    <alternativeName>
        <fullName evidence="11 12">PPIase</fullName>
    </alternativeName>
</protein>
<keyword evidence="15" id="KW-0175">Coiled coil</keyword>
<dbReference type="EMBL" id="SMAG01000001">
    <property type="protein sequence ID" value="TCS96547.1"/>
    <property type="molecule type" value="Genomic_DNA"/>
</dbReference>
<gene>
    <name evidence="12" type="primary">tig</name>
    <name evidence="17" type="ORF">EDD58_101181</name>
</gene>
<evidence type="ECO:0000256" key="3">
    <source>
        <dbReference type="ARBA" id="ARBA00013194"/>
    </source>
</evidence>
<evidence type="ECO:0000259" key="16">
    <source>
        <dbReference type="PROSITE" id="PS50059"/>
    </source>
</evidence>
<evidence type="ECO:0000256" key="11">
    <source>
        <dbReference type="ARBA" id="ARBA00029986"/>
    </source>
</evidence>
<keyword evidence="6 12" id="KW-0697">Rotamase</keyword>
<keyword evidence="9 12" id="KW-0131">Cell cycle</keyword>
<evidence type="ECO:0000256" key="7">
    <source>
        <dbReference type="ARBA" id="ARBA00023186"/>
    </source>
</evidence>
<keyword evidence="5 12" id="KW-0132">Cell division</keyword>
<dbReference type="Pfam" id="PF00254">
    <property type="entry name" value="FKBP_C"/>
    <property type="match status" value="1"/>
</dbReference>
<evidence type="ECO:0000256" key="1">
    <source>
        <dbReference type="ARBA" id="ARBA00000971"/>
    </source>
</evidence>
<comment type="function">
    <text evidence="10 12">Involved in protein export. Acts as a chaperone by maintaining the newly synthesized protein in an open conformation. Functions as a peptidyl-prolyl cis-trans isomerase.</text>
</comment>
<evidence type="ECO:0000256" key="5">
    <source>
        <dbReference type="ARBA" id="ARBA00022618"/>
    </source>
</evidence>
<dbReference type="SUPFAM" id="SSF109998">
    <property type="entry name" value="Triger factor/SurA peptide-binding domain-like"/>
    <property type="match status" value="1"/>
</dbReference>
<dbReference type="PANTHER" id="PTHR30560">
    <property type="entry name" value="TRIGGER FACTOR CHAPERONE AND PEPTIDYL-PROLYL CIS/TRANS ISOMERASE"/>
    <property type="match status" value="1"/>
</dbReference>
<dbReference type="InterPro" id="IPR027304">
    <property type="entry name" value="Trigger_fact/SurA_dom_sf"/>
</dbReference>
<dbReference type="SUPFAM" id="SSF102735">
    <property type="entry name" value="Trigger factor ribosome-binding domain"/>
    <property type="match status" value="1"/>
</dbReference>
<dbReference type="InterPro" id="IPR037041">
    <property type="entry name" value="Trigger_fac_C_sf"/>
</dbReference>
<evidence type="ECO:0000256" key="2">
    <source>
        <dbReference type="ARBA" id="ARBA00005464"/>
    </source>
</evidence>
<dbReference type="EC" id="5.2.1.8" evidence="3 12"/>
<evidence type="ECO:0000256" key="10">
    <source>
        <dbReference type="ARBA" id="ARBA00024849"/>
    </source>
</evidence>